<gene>
    <name evidence="10 11" type="primary">cobT</name>
    <name evidence="11" type="ORF">PQJ61_13725</name>
</gene>
<evidence type="ECO:0000256" key="10">
    <source>
        <dbReference type="HAMAP-Rule" id="MF_00230"/>
    </source>
</evidence>
<evidence type="ECO:0000256" key="3">
    <source>
        <dbReference type="ARBA" id="ARBA00011991"/>
    </source>
</evidence>
<dbReference type="HAMAP" id="MF_00230">
    <property type="entry name" value="CobT"/>
    <property type="match status" value="1"/>
</dbReference>
<dbReference type="PANTHER" id="PTHR43463:SF1">
    <property type="entry name" value="NICOTINATE-NUCLEOTIDE--DIMETHYLBENZIMIDAZOLE PHOSPHORIBOSYLTRANSFERASE"/>
    <property type="match status" value="1"/>
</dbReference>
<dbReference type="PANTHER" id="PTHR43463">
    <property type="entry name" value="NICOTINATE-NUCLEOTIDE--DIMETHYLBENZIMIDAZOLE PHOSPHORIBOSYLTRANSFERASE"/>
    <property type="match status" value="1"/>
</dbReference>
<evidence type="ECO:0000256" key="7">
    <source>
        <dbReference type="ARBA" id="ARBA00022679"/>
    </source>
</evidence>
<dbReference type="EMBL" id="JAQQAL010000034">
    <property type="protein sequence ID" value="MDC7227819.1"/>
    <property type="molecule type" value="Genomic_DNA"/>
</dbReference>
<dbReference type="GO" id="GO:0009236">
    <property type="term" value="P:cobalamin biosynthetic process"/>
    <property type="evidence" value="ECO:0007669"/>
    <property type="project" value="UniProtKB-UniRule"/>
</dbReference>
<dbReference type="FunFam" id="3.40.50.10210:FF:000001">
    <property type="entry name" value="Nicotinate-nucleotide--dimethylbenzimidazole phosphoribosyltransferase"/>
    <property type="match status" value="1"/>
</dbReference>
<dbReference type="Proteomes" id="UP001221217">
    <property type="component" value="Unassembled WGS sequence"/>
</dbReference>
<evidence type="ECO:0000256" key="8">
    <source>
        <dbReference type="ARBA" id="ARBA00030686"/>
    </source>
</evidence>
<dbReference type="InterPro" id="IPR023195">
    <property type="entry name" value="Nict_dMeBzImd_PRibTrfase_N"/>
</dbReference>
<evidence type="ECO:0000256" key="5">
    <source>
        <dbReference type="ARBA" id="ARBA00022573"/>
    </source>
</evidence>
<name>A0AAJ1IEL7_9SPIO</name>
<comment type="catalytic activity">
    <reaction evidence="9 10">
        <text>5,6-dimethylbenzimidazole + nicotinate beta-D-ribonucleotide = alpha-ribazole 5'-phosphate + nicotinate + H(+)</text>
        <dbReference type="Rhea" id="RHEA:11196"/>
        <dbReference type="ChEBI" id="CHEBI:15378"/>
        <dbReference type="ChEBI" id="CHEBI:15890"/>
        <dbReference type="ChEBI" id="CHEBI:32544"/>
        <dbReference type="ChEBI" id="CHEBI:57502"/>
        <dbReference type="ChEBI" id="CHEBI:57918"/>
        <dbReference type="EC" id="2.4.2.21"/>
    </reaction>
</comment>
<dbReference type="Gene3D" id="1.10.1610.10">
    <property type="match status" value="1"/>
</dbReference>
<feature type="active site" description="Proton acceptor" evidence="10">
    <location>
        <position position="318"/>
    </location>
</feature>
<dbReference type="GO" id="GO:0008939">
    <property type="term" value="F:nicotinate-nucleotide-dimethylbenzimidazole phosphoribosyltransferase activity"/>
    <property type="evidence" value="ECO:0007669"/>
    <property type="project" value="UniProtKB-UniRule"/>
</dbReference>
<dbReference type="SUPFAM" id="SSF52733">
    <property type="entry name" value="Nicotinate mononucleotide:5,6-dimethylbenzimidazole phosphoribosyltransferase (CobT)"/>
    <property type="match status" value="1"/>
</dbReference>
<keyword evidence="6 10" id="KW-0328">Glycosyltransferase</keyword>
<evidence type="ECO:0000256" key="4">
    <source>
        <dbReference type="ARBA" id="ARBA00015486"/>
    </source>
</evidence>
<keyword evidence="7 10" id="KW-0808">Transferase</keyword>
<evidence type="ECO:0000256" key="1">
    <source>
        <dbReference type="ARBA" id="ARBA00005049"/>
    </source>
</evidence>
<dbReference type="NCBIfam" id="NF000996">
    <property type="entry name" value="PRK00105.1"/>
    <property type="match status" value="1"/>
</dbReference>
<dbReference type="AlphaFoldDB" id="A0AAJ1IEL7"/>
<protein>
    <recommendedName>
        <fullName evidence="4 10">Nicotinate-nucleotide--dimethylbenzimidazole phosphoribosyltransferase</fullName>
        <shortName evidence="10">NN:DBI PRT</shortName>
        <ecNumber evidence="3 10">2.4.2.21</ecNumber>
    </recommendedName>
    <alternativeName>
        <fullName evidence="8 10">N(1)-alpha-phosphoribosyltransferase</fullName>
    </alternativeName>
</protein>
<reference evidence="11 12" key="1">
    <citation type="submission" date="2022-12" db="EMBL/GenBank/DDBJ databases">
        <title>Metagenome assembled genome from gulf of manar.</title>
        <authorList>
            <person name="Kohli P."/>
            <person name="Pk S."/>
            <person name="Venkata Ramana C."/>
            <person name="Sasikala C."/>
        </authorList>
    </citation>
    <scope>NUCLEOTIDE SEQUENCE [LARGE SCALE GENOMIC DNA]</scope>
    <source>
        <strain evidence="11">JB008</strain>
    </source>
</reference>
<comment type="function">
    <text evidence="10">Catalyzes the synthesis of alpha-ribazole-5'-phosphate from nicotinate mononucleotide (NAMN) and 5,6-dimethylbenzimidazole (DMB).</text>
</comment>
<dbReference type="InterPro" id="IPR017846">
    <property type="entry name" value="Nict_dMeBzImd_PRibTrfase_bact"/>
</dbReference>
<dbReference type="InterPro" id="IPR003200">
    <property type="entry name" value="Nict_dMeBzImd_PRibTrfase"/>
</dbReference>
<dbReference type="CDD" id="cd02439">
    <property type="entry name" value="DMB-PRT_CobT"/>
    <property type="match status" value="1"/>
</dbReference>
<comment type="caution">
    <text evidence="11">The sequence shown here is derived from an EMBL/GenBank/DDBJ whole genome shotgun (WGS) entry which is preliminary data.</text>
</comment>
<comment type="pathway">
    <text evidence="1 10">Nucleoside biosynthesis; alpha-ribazole biosynthesis; alpha-ribazole from 5,6-dimethylbenzimidazole: step 1/2.</text>
</comment>
<evidence type="ECO:0000313" key="12">
    <source>
        <dbReference type="Proteomes" id="UP001221217"/>
    </source>
</evidence>
<dbReference type="InterPro" id="IPR036087">
    <property type="entry name" value="Nict_dMeBzImd_PRibTrfase_sf"/>
</dbReference>
<sequence length="354" mass="36536">MELLEIIVKNIPAIDNAAIKVAAEREDQLTKPIGSLGRLEELVIKIAGMRAEARPSLDKKKVIVFASDHGVALEGVGSYPQEVTMQMLMNFRVKGAAINVLAAQAGADISLVDMGVACPYPEADDVILRKLGPGTANIAVGPAMDRATAVKALETGMELALLDADKGMNLLAVGEMGIGNTTSSAAIICAVTGNSPDEVTGTGAGLAPEKLQHKKEIVKKALAVNSPDVTDGIDVLASLGGFEIGAMAGAIVAAASRRIPVVIDGIISSAAALIASLIAPDSVNYMIAGHRSQVPGHSFALAKLGLEPYLELDMRLGEGTGAVLCFNIVEAACRTLDEMATFAEAGVSEANDEN</sequence>
<accession>A0AAJ1IEL7</accession>
<proteinExistence type="inferred from homology"/>
<evidence type="ECO:0000256" key="9">
    <source>
        <dbReference type="ARBA" id="ARBA00047340"/>
    </source>
</evidence>
<evidence type="ECO:0000313" key="11">
    <source>
        <dbReference type="EMBL" id="MDC7227819.1"/>
    </source>
</evidence>
<evidence type="ECO:0000256" key="2">
    <source>
        <dbReference type="ARBA" id="ARBA00007110"/>
    </source>
</evidence>
<keyword evidence="5 10" id="KW-0169">Cobalamin biosynthesis</keyword>
<organism evidence="11 12">
    <name type="scientific">Candidatus Thalassospirochaeta sargassi</name>
    <dbReference type="NCBI Taxonomy" id="3119039"/>
    <lineage>
        <taxon>Bacteria</taxon>
        <taxon>Pseudomonadati</taxon>
        <taxon>Spirochaetota</taxon>
        <taxon>Spirochaetia</taxon>
        <taxon>Spirochaetales</taxon>
        <taxon>Spirochaetaceae</taxon>
        <taxon>Candidatus Thalassospirochaeta</taxon>
    </lineage>
</organism>
<dbReference type="Gene3D" id="3.40.50.10210">
    <property type="match status" value="1"/>
</dbReference>
<dbReference type="NCBIfam" id="TIGR03160">
    <property type="entry name" value="cobT_DBIPRT"/>
    <property type="match status" value="1"/>
</dbReference>
<evidence type="ECO:0000256" key="6">
    <source>
        <dbReference type="ARBA" id="ARBA00022676"/>
    </source>
</evidence>
<dbReference type="Pfam" id="PF02277">
    <property type="entry name" value="DBI_PRT"/>
    <property type="match status" value="1"/>
</dbReference>
<comment type="similarity">
    <text evidence="2 10">Belongs to the CobT family.</text>
</comment>
<dbReference type="EC" id="2.4.2.21" evidence="3 10"/>